<dbReference type="Gene3D" id="3.20.20.80">
    <property type="entry name" value="Glycosidases"/>
    <property type="match status" value="1"/>
</dbReference>
<evidence type="ECO:0000256" key="3">
    <source>
        <dbReference type="ARBA" id="ARBA00022490"/>
    </source>
</evidence>
<dbReference type="InterPro" id="IPR045857">
    <property type="entry name" value="O16G_dom_2"/>
</dbReference>
<dbReference type="Gene3D" id="2.60.40.1180">
    <property type="entry name" value="Golgi alpha-mannosidase II"/>
    <property type="match status" value="1"/>
</dbReference>
<dbReference type="GO" id="GO:0008788">
    <property type="term" value="F:alpha,alpha-phosphotrehalase activity"/>
    <property type="evidence" value="ECO:0007669"/>
    <property type="project" value="UniProtKB-UniRule"/>
</dbReference>
<comment type="subcellular location">
    <subcellularLocation>
        <location evidence="1">Cytoplasm</location>
    </subcellularLocation>
</comment>
<dbReference type="SUPFAM" id="SSF51445">
    <property type="entry name" value="(Trans)glycosidases"/>
    <property type="match status" value="1"/>
</dbReference>
<accession>A0AAU8IBP5</accession>
<evidence type="ECO:0000256" key="1">
    <source>
        <dbReference type="ARBA" id="ARBA00004496"/>
    </source>
</evidence>
<sequence length="571" mass="66579">MTQPWWKQATIYQVYPKSFLDTDGDGIGDLPGITEKLDYLKKLGIEVIWLTPVYQSPQKDNGYDISDYYSIEPEYGSMKDLEQLFTEAHKRHLKIVMDMVVNHTSTAHHWFQESRKNRNNPFRDYYIWKDPKPDGGPPNNWQSKFGGSAWAWDETTGQYYLHLYDPTQADLNWENPQLRQTIYRMMNFWIDKGADGFRMDVINVISKNQRFPDDADAPPDARGKKFYTDGPRVHEFLQEMNRNVFSRRIEMMTVGEMSSTSINNCIRYTKPDRHELSMVFNFHHLKVDYPGGKKWTVARPDFLKLKQILSDWQTRMHAGGGWNALFWCNHDQPRIVSRFGDDGPYREVSAKMLATTLHMMQGTPYIYQGEEIGMTNPKYQSLSDYRDVESLNAYRMLKKKGLSETGILDILAHKSRDNGRSPMQWNNRKNAGFTSGTPWIPICPNYPEINVEAALANRQSIFYHYQKLVALRRKYPIIVEGAYELLLPNDPAIFAYLRHGEAEELLVVSNFFKAPVTFALPDSVPANRYDSHILISNYSDSPTDFRKIQLRPYESIVYHLTRKPSRSQLHQ</sequence>
<dbReference type="InterPro" id="IPR013780">
    <property type="entry name" value="Glyco_hydro_b"/>
</dbReference>
<dbReference type="InterPro" id="IPR056300">
    <property type="entry name" value="SusG-like_C"/>
</dbReference>
<evidence type="ECO:0000256" key="6">
    <source>
        <dbReference type="NCBIfam" id="TIGR02403"/>
    </source>
</evidence>
<dbReference type="EMBL" id="CP159510">
    <property type="protein sequence ID" value="XCJ15654.1"/>
    <property type="molecule type" value="Genomic_DNA"/>
</dbReference>
<dbReference type="Pfam" id="PF00128">
    <property type="entry name" value="Alpha-amylase"/>
    <property type="match status" value="1"/>
</dbReference>
<dbReference type="RefSeq" id="WP_353947467.1">
    <property type="nucleotide sequence ID" value="NZ_CP159510.1"/>
</dbReference>
<dbReference type="GO" id="GO:0004556">
    <property type="term" value="F:alpha-amylase activity"/>
    <property type="evidence" value="ECO:0007669"/>
    <property type="project" value="TreeGrafter"/>
</dbReference>
<comment type="similarity">
    <text evidence="2">Belongs to the glycosyl hydrolase 13 family.</text>
</comment>
<dbReference type="FunFam" id="3.90.400.10:FF:000002">
    <property type="entry name" value="Sucrose isomerase"/>
    <property type="match status" value="1"/>
</dbReference>
<dbReference type="FunFam" id="2.60.40.1180:FF:000007">
    <property type="entry name" value="Sucrose isomerase"/>
    <property type="match status" value="1"/>
</dbReference>
<feature type="domain" description="Glycosyl hydrolase family 13 catalytic" evidence="7">
    <location>
        <begin position="13"/>
        <end position="420"/>
    </location>
</feature>
<dbReference type="InterPro" id="IPR006047">
    <property type="entry name" value="GH13_cat_dom"/>
</dbReference>
<dbReference type="EC" id="3.2.1.93" evidence="6"/>
<protein>
    <recommendedName>
        <fullName evidence="6">Alpha,alpha-phosphotrehalase</fullName>
        <ecNumber evidence="6">3.2.1.93</ecNumber>
    </recommendedName>
</protein>
<dbReference type="NCBIfam" id="NF008183">
    <property type="entry name" value="PRK10933.1"/>
    <property type="match status" value="1"/>
</dbReference>
<name>A0AAU8IBP5_9BACL</name>
<evidence type="ECO:0000256" key="4">
    <source>
        <dbReference type="ARBA" id="ARBA00022801"/>
    </source>
</evidence>
<dbReference type="SMART" id="SM00642">
    <property type="entry name" value="Aamy"/>
    <property type="match status" value="1"/>
</dbReference>
<dbReference type="NCBIfam" id="TIGR02403">
    <property type="entry name" value="trehalose_treC"/>
    <property type="match status" value="1"/>
</dbReference>
<evidence type="ECO:0000256" key="2">
    <source>
        <dbReference type="ARBA" id="ARBA00008061"/>
    </source>
</evidence>
<evidence type="ECO:0000313" key="8">
    <source>
        <dbReference type="EMBL" id="XCJ15654.1"/>
    </source>
</evidence>
<dbReference type="InterPro" id="IPR017853">
    <property type="entry name" value="GH"/>
</dbReference>
<dbReference type="SUPFAM" id="SSF51011">
    <property type="entry name" value="Glycosyl hydrolase domain"/>
    <property type="match status" value="1"/>
</dbReference>
<organism evidence="8">
    <name type="scientific">Sporolactobacillus sp. Y61</name>
    <dbReference type="NCBI Taxonomy" id="3160863"/>
    <lineage>
        <taxon>Bacteria</taxon>
        <taxon>Bacillati</taxon>
        <taxon>Bacillota</taxon>
        <taxon>Bacilli</taxon>
        <taxon>Bacillales</taxon>
        <taxon>Sporolactobacillaceae</taxon>
        <taxon>Sporolactobacillus</taxon>
    </lineage>
</organism>
<dbReference type="Gene3D" id="3.90.400.10">
    <property type="entry name" value="Oligo-1,6-glucosidase, Domain 2"/>
    <property type="match status" value="1"/>
</dbReference>
<gene>
    <name evidence="8" type="primary">treC</name>
    <name evidence="8" type="ORF">ABNN70_07870</name>
</gene>
<dbReference type="FunFam" id="3.20.20.80:FF:000014">
    <property type="entry name" value="Alpha,alpha-phosphotrehalase"/>
    <property type="match status" value="1"/>
</dbReference>
<dbReference type="InterPro" id="IPR012769">
    <property type="entry name" value="Trehalose_TreC"/>
</dbReference>
<evidence type="ECO:0000259" key="7">
    <source>
        <dbReference type="SMART" id="SM00642"/>
    </source>
</evidence>
<dbReference type="CDD" id="cd11333">
    <property type="entry name" value="AmyAc_SI_OligoGlu_DGase"/>
    <property type="match status" value="1"/>
</dbReference>
<dbReference type="PANTHER" id="PTHR10357">
    <property type="entry name" value="ALPHA-AMYLASE FAMILY MEMBER"/>
    <property type="match status" value="1"/>
</dbReference>
<keyword evidence="3" id="KW-0963">Cytoplasm</keyword>
<dbReference type="GO" id="GO:0005993">
    <property type="term" value="P:trehalose catabolic process"/>
    <property type="evidence" value="ECO:0007669"/>
    <property type="project" value="InterPro"/>
</dbReference>
<keyword evidence="5 8" id="KW-0326">Glycosidase</keyword>
<dbReference type="Pfam" id="PF23915">
    <property type="entry name" value="SusG_C"/>
    <property type="match status" value="1"/>
</dbReference>
<keyword evidence="4 8" id="KW-0378">Hydrolase</keyword>
<evidence type="ECO:0000256" key="5">
    <source>
        <dbReference type="ARBA" id="ARBA00023295"/>
    </source>
</evidence>
<dbReference type="AlphaFoldDB" id="A0AAU8IBP5"/>
<dbReference type="PANTHER" id="PTHR10357:SF217">
    <property type="entry name" value="TREHALOSE-6-PHOSPHATE HYDROLASE"/>
    <property type="match status" value="1"/>
</dbReference>
<reference evidence="8" key="1">
    <citation type="submission" date="2024-06" db="EMBL/GenBank/DDBJ databases">
        <authorList>
            <person name="Fan A."/>
            <person name="Zhang F.Y."/>
            <person name="Zhang L."/>
        </authorList>
    </citation>
    <scope>NUCLEOTIDE SEQUENCE</scope>
    <source>
        <strain evidence="8">Y61</strain>
    </source>
</reference>
<dbReference type="GO" id="GO:0005737">
    <property type="term" value="C:cytoplasm"/>
    <property type="evidence" value="ECO:0007669"/>
    <property type="project" value="UniProtKB-SubCell"/>
</dbReference>
<proteinExistence type="inferred from homology"/>